<comment type="similarity">
    <text evidence="4">Belongs to the cellobiose 2-epimerase family.</text>
</comment>
<dbReference type="GO" id="GO:0005975">
    <property type="term" value="P:carbohydrate metabolic process"/>
    <property type="evidence" value="ECO:0007669"/>
    <property type="project" value="InterPro"/>
</dbReference>
<dbReference type="Gene3D" id="1.50.10.10">
    <property type="match status" value="1"/>
</dbReference>
<dbReference type="SMR" id="C6XVU9"/>
<dbReference type="InterPro" id="IPR012341">
    <property type="entry name" value="6hp_glycosidase-like_sf"/>
</dbReference>
<dbReference type="InterPro" id="IPR028584">
    <property type="entry name" value="Cellobiose_2_epim"/>
</dbReference>
<keyword evidence="6" id="KW-1185">Reference proteome</keyword>
<dbReference type="EC" id="5.1.3.11" evidence="4"/>
<name>C6XVU9_PEDHD</name>
<evidence type="ECO:0000256" key="1">
    <source>
        <dbReference type="ARBA" id="ARBA00001470"/>
    </source>
</evidence>
<dbReference type="STRING" id="485917.Phep_3983"/>
<keyword evidence="3 4" id="KW-0413">Isomerase</keyword>
<dbReference type="SUPFAM" id="SSF48208">
    <property type="entry name" value="Six-hairpin glycosidases"/>
    <property type="match status" value="1"/>
</dbReference>
<gene>
    <name evidence="5" type="ordered locus">Phep_3983</name>
</gene>
<comment type="similarity">
    <text evidence="2">Belongs to the N-acylglucosamine 2-epimerase family.</text>
</comment>
<dbReference type="RefSeq" id="WP_015809782.1">
    <property type="nucleotide sequence ID" value="NC_013061.1"/>
</dbReference>
<comment type="function">
    <text evidence="4">Catalyzes the reversible epimerization of cellobiose to 4-O-beta-D-glucopyranosyl-D-mannose (Glc-Man).</text>
</comment>
<sequence>MSEILIQEFEKELAGMLNYWATYTVDKVHTGFYGQVDNDNNAIEKADKGAVLNSRILWFFSAAYNYKSWPESLHLARRSYDYIRDHFVDKQFGGVYWSVDFQGKPADTKKQMYALAFALYGITEFYKASREEEALALAKILYADIEKHSFDPINNGYFEAFSCQWSELTDQRLSDKDANEKKTMNTHLHVLEAYTSLYTVWPDEGLGRQIRNLLGVFTDKIIDRDTHHLMLFFDESWHSKSRAISFGHDIEASWLLLEAAESLGDENLIWQFKDVAVKMAMASIQGLDENGGLNYEFEPSNWSREKHWWVQAEAMVGFFNAFQLTKEQTYYDKFLKCWEFTKAHIINTQKGEWFWGVNEDLSLMPEQYKVGLWKCPYHNGRACLEMIRRLGVNFDFS</sequence>
<organism evidence="5 6">
    <name type="scientific">Pedobacter heparinus (strain ATCC 13125 / DSM 2366 / CIP 104194 / JCM 7457 / NBRC 12017 / NCIMB 9290 / NRRL B-14731 / HIM 762-3)</name>
    <dbReference type="NCBI Taxonomy" id="485917"/>
    <lineage>
        <taxon>Bacteria</taxon>
        <taxon>Pseudomonadati</taxon>
        <taxon>Bacteroidota</taxon>
        <taxon>Sphingobacteriia</taxon>
        <taxon>Sphingobacteriales</taxon>
        <taxon>Sphingobacteriaceae</taxon>
        <taxon>Pedobacter</taxon>
    </lineage>
</organism>
<evidence type="ECO:0000256" key="4">
    <source>
        <dbReference type="HAMAP-Rule" id="MF_00929"/>
    </source>
</evidence>
<dbReference type="PANTHER" id="PTHR15108">
    <property type="entry name" value="N-ACYLGLUCOSAMINE-2-EPIMERASE"/>
    <property type="match status" value="1"/>
</dbReference>
<dbReference type="Pfam" id="PF07221">
    <property type="entry name" value="GlcNAc_2-epim"/>
    <property type="match status" value="1"/>
</dbReference>
<dbReference type="HAMAP" id="MF_00929">
    <property type="entry name" value="Cellobiose_2_epim"/>
    <property type="match status" value="1"/>
</dbReference>
<dbReference type="Proteomes" id="UP000000852">
    <property type="component" value="Chromosome"/>
</dbReference>
<dbReference type="BRENDA" id="5.1.3.11">
    <property type="organism ID" value="2286"/>
</dbReference>
<dbReference type="OrthoDB" id="5141876at2"/>
<evidence type="ECO:0000256" key="2">
    <source>
        <dbReference type="ARBA" id="ARBA00008558"/>
    </source>
</evidence>
<dbReference type="EMBL" id="CP001681">
    <property type="protein sequence ID" value="ACU06174.1"/>
    <property type="molecule type" value="Genomic_DNA"/>
</dbReference>
<dbReference type="GO" id="GO:0047736">
    <property type="term" value="F:cellobiose epimerase activity"/>
    <property type="evidence" value="ECO:0007669"/>
    <property type="project" value="UniProtKB-UniRule"/>
</dbReference>
<reference evidence="5 6" key="1">
    <citation type="journal article" date="2009" name="Stand. Genomic Sci.">
        <title>Complete genome sequence of Pedobacter heparinus type strain (HIM 762-3).</title>
        <authorList>
            <person name="Han C."/>
            <person name="Spring S."/>
            <person name="Lapidus A."/>
            <person name="Del Rio T.G."/>
            <person name="Tice H."/>
            <person name="Copeland A."/>
            <person name="Cheng J.F."/>
            <person name="Lucas S."/>
            <person name="Chen F."/>
            <person name="Nolan M."/>
            <person name="Bruce D."/>
            <person name="Goodwin L."/>
            <person name="Pitluck S."/>
            <person name="Ivanova N."/>
            <person name="Mavromatis K."/>
            <person name="Mikhailova N."/>
            <person name="Pati A."/>
            <person name="Chen A."/>
            <person name="Palaniappan K."/>
            <person name="Land M."/>
            <person name="Hauser L."/>
            <person name="Chang Y.J."/>
            <person name="Jeffries C.C."/>
            <person name="Saunders E."/>
            <person name="Chertkov O."/>
            <person name="Brettin T."/>
            <person name="Goker M."/>
            <person name="Rohde M."/>
            <person name="Bristow J."/>
            <person name="Eisen J.A."/>
            <person name="Markowitz V."/>
            <person name="Hugenholtz P."/>
            <person name="Kyrpides N.C."/>
            <person name="Klenk H.P."/>
            <person name="Detter J.C."/>
        </authorList>
    </citation>
    <scope>NUCLEOTIDE SEQUENCE [LARGE SCALE GENOMIC DNA]</scope>
    <source>
        <strain evidence="6">ATCC 13125 / DSM 2366 / CIP 104194 / JCM 7457 / NBRC 12017 / NCIMB 9290 / NRRL B-14731 / HIM 762-3</strain>
    </source>
</reference>
<evidence type="ECO:0000313" key="5">
    <source>
        <dbReference type="EMBL" id="ACU06174.1"/>
    </source>
</evidence>
<dbReference type="HOGENOM" id="CLU_046651_3_0_10"/>
<dbReference type="eggNOG" id="COG2942">
    <property type="taxonomic scope" value="Bacteria"/>
</dbReference>
<dbReference type="KEGG" id="phe:Phep_3983"/>
<dbReference type="AlphaFoldDB" id="C6XVU9"/>
<proteinExistence type="inferred from homology"/>
<evidence type="ECO:0000256" key="3">
    <source>
        <dbReference type="ARBA" id="ARBA00023235"/>
    </source>
</evidence>
<dbReference type="InterPro" id="IPR008928">
    <property type="entry name" value="6-hairpin_glycosidase_sf"/>
</dbReference>
<accession>C6XVU9</accession>
<comment type="catalytic activity">
    <reaction evidence="1 4">
        <text>D-cellobiose = beta-D-glucosyl-(1-&gt;4)-D-mannopyranose</text>
        <dbReference type="Rhea" id="RHEA:23384"/>
        <dbReference type="ChEBI" id="CHEBI:17057"/>
        <dbReference type="ChEBI" id="CHEBI:47931"/>
        <dbReference type="EC" id="5.1.3.11"/>
    </reaction>
</comment>
<protein>
    <recommendedName>
        <fullName evidence="4">Cellobiose 2-epimerase</fullName>
        <shortName evidence="4">CE</shortName>
        <ecNumber evidence="4">5.1.3.11</ecNumber>
    </recommendedName>
</protein>
<dbReference type="InterPro" id="IPR010819">
    <property type="entry name" value="AGE/CE"/>
</dbReference>
<evidence type="ECO:0000313" key="6">
    <source>
        <dbReference type="Proteomes" id="UP000000852"/>
    </source>
</evidence>